<gene>
    <name evidence="2" type="ORF">DPMN_064825</name>
    <name evidence="3" type="ORF">DPMN_064828</name>
</gene>
<name>A0A9D4HLD9_DREPO</name>
<keyword evidence="4" id="KW-1185">Reference proteome</keyword>
<organism evidence="3 4">
    <name type="scientific">Dreissena polymorpha</name>
    <name type="common">Zebra mussel</name>
    <name type="synonym">Mytilus polymorpha</name>
    <dbReference type="NCBI Taxonomy" id="45954"/>
    <lineage>
        <taxon>Eukaryota</taxon>
        <taxon>Metazoa</taxon>
        <taxon>Spiralia</taxon>
        <taxon>Lophotrochozoa</taxon>
        <taxon>Mollusca</taxon>
        <taxon>Bivalvia</taxon>
        <taxon>Autobranchia</taxon>
        <taxon>Heteroconchia</taxon>
        <taxon>Euheterodonta</taxon>
        <taxon>Imparidentia</taxon>
        <taxon>Neoheterodontei</taxon>
        <taxon>Myida</taxon>
        <taxon>Dreissenoidea</taxon>
        <taxon>Dreissenidae</taxon>
        <taxon>Dreissena</taxon>
    </lineage>
</organism>
<dbReference type="EMBL" id="JAIWYP010000013">
    <property type="protein sequence ID" value="KAH3721879.1"/>
    <property type="molecule type" value="Genomic_DNA"/>
</dbReference>
<keyword evidence="1" id="KW-0812">Transmembrane</keyword>
<dbReference type="AlphaFoldDB" id="A0A9D4HLD9"/>
<dbReference type="Proteomes" id="UP000828390">
    <property type="component" value="Unassembled WGS sequence"/>
</dbReference>
<protein>
    <submittedName>
        <fullName evidence="3">Uncharacterized protein</fullName>
    </submittedName>
</protein>
<proteinExistence type="predicted"/>
<feature type="transmembrane region" description="Helical" evidence="1">
    <location>
        <begin position="33"/>
        <end position="49"/>
    </location>
</feature>
<reference evidence="3" key="2">
    <citation type="submission" date="2020-11" db="EMBL/GenBank/DDBJ databases">
        <authorList>
            <person name="McCartney M.A."/>
            <person name="Auch B."/>
            <person name="Kono T."/>
            <person name="Mallez S."/>
            <person name="Becker A."/>
            <person name="Gohl D.M."/>
            <person name="Silverstein K.A.T."/>
            <person name="Koren S."/>
            <person name="Bechman K.B."/>
            <person name="Herman A."/>
            <person name="Abrahante J.E."/>
            <person name="Garbe J."/>
        </authorList>
    </citation>
    <scope>NUCLEOTIDE SEQUENCE</scope>
    <source>
        <strain evidence="3">Duluth1</strain>
        <tissue evidence="3">Whole animal</tissue>
    </source>
</reference>
<comment type="caution">
    <text evidence="3">The sequence shown here is derived from an EMBL/GenBank/DDBJ whole genome shotgun (WGS) entry which is preliminary data.</text>
</comment>
<keyword evidence="1" id="KW-0472">Membrane</keyword>
<feature type="transmembrane region" description="Helical" evidence="1">
    <location>
        <begin position="7"/>
        <end position="27"/>
    </location>
</feature>
<evidence type="ECO:0000313" key="4">
    <source>
        <dbReference type="Proteomes" id="UP000828390"/>
    </source>
</evidence>
<evidence type="ECO:0000256" key="1">
    <source>
        <dbReference type="SAM" id="Phobius"/>
    </source>
</evidence>
<reference evidence="3" key="1">
    <citation type="journal article" date="2019" name="bioRxiv">
        <title>The Genome of the Zebra Mussel, Dreissena polymorpha: A Resource for Invasive Species Research.</title>
        <authorList>
            <person name="McCartney M.A."/>
            <person name="Auch B."/>
            <person name="Kono T."/>
            <person name="Mallez S."/>
            <person name="Zhang Y."/>
            <person name="Obille A."/>
            <person name="Becker A."/>
            <person name="Abrahante J.E."/>
            <person name="Garbe J."/>
            <person name="Badalamenti J.P."/>
            <person name="Herman A."/>
            <person name="Mangelson H."/>
            <person name="Liachko I."/>
            <person name="Sullivan S."/>
            <person name="Sone E.D."/>
            <person name="Koren S."/>
            <person name="Silverstein K.A.T."/>
            <person name="Beckman K.B."/>
            <person name="Gohl D.M."/>
        </authorList>
    </citation>
    <scope>NUCLEOTIDE SEQUENCE</scope>
    <source>
        <strain evidence="3">Duluth1</strain>
        <tissue evidence="3">Whole animal</tissue>
    </source>
</reference>
<evidence type="ECO:0000313" key="2">
    <source>
        <dbReference type="EMBL" id="KAH3721876.1"/>
    </source>
</evidence>
<evidence type="ECO:0000313" key="3">
    <source>
        <dbReference type="EMBL" id="KAH3721879.1"/>
    </source>
</evidence>
<keyword evidence="1" id="KW-1133">Transmembrane helix</keyword>
<sequence length="71" mass="7670">MRHQYILLLGIVYSAFDNILLPGTVGLAFDRTLLPGLIQLGLSAVYFWARYSSTFASLQNTTSGLTSGSGN</sequence>
<accession>A0A9D4HLD9</accession>
<dbReference type="EMBL" id="JAIWYP010000013">
    <property type="protein sequence ID" value="KAH3721876.1"/>
    <property type="molecule type" value="Genomic_DNA"/>
</dbReference>